<dbReference type="InterPro" id="IPR036134">
    <property type="entry name" value="Crypto/Photolyase_FAD-like_sf"/>
</dbReference>
<name>A0A553WBJ8_9SPHN</name>
<comment type="caution">
    <text evidence="1">The sequence shown here is derived from an EMBL/GenBank/DDBJ whole genome shotgun (WGS) entry which is preliminary data.</text>
</comment>
<dbReference type="RefSeq" id="WP_143777285.1">
    <property type="nucleotide sequence ID" value="NZ_VKKU01000002.1"/>
</dbReference>
<dbReference type="Gene3D" id="1.25.40.80">
    <property type="match status" value="1"/>
</dbReference>
<keyword evidence="2" id="KW-1185">Reference proteome</keyword>
<dbReference type="SUPFAM" id="SSF48173">
    <property type="entry name" value="Cryptochrome/photolyase FAD-binding domain"/>
    <property type="match status" value="1"/>
</dbReference>
<dbReference type="AlphaFoldDB" id="A0A553WBJ8"/>
<dbReference type="InterPro" id="IPR007357">
    <property type="entry name" value="PhrB-like"/>
</dbReference>
<accession>A0A553WBJ8</accession>
<proteinExistence type="predicted"/>
<keyword evidence="1" id="KW-0456">Lyase</keyword>
<dbReference type="InterPro" id="IPR014729">
    <property type="entry name" value="Rossmann-like_a/b/a_fold"/>
</dbReference>
<dbReference type="Pfam" id="PF04244">
    <property type="entry name" value="DPRP"/>
    <property type="match status" value="1"/>
</dbReference>
<dbReference type="Proteomes" id="UP000320160">
    <property type="component" value="Unassembled WGS sequence"/>
</dbReference>
<protein>
    <submittedName>
        <fullName evidence="1">Cryptochrome/photolyase family protein</fullName>
    </submittedName>
</protein>
<dbReference type="GO" id="GO:0016829">
    <property type="term" value="F:lyase activity"/>
    <property type="evidence" value="ECO:0007669"/>
    <property type="project" value="UniProtKB-KW"/>
</dbReference>
<organism evidence="1 2">
    <name type="scientific">Sphingorhabdus contaminans</name>
    <dbReference type="NCBI Taxonomy" id="1343899"/>
    <lineage>
        <taxon>Bacteria</taxon>
        <taxon>Pseudomonadati</taxon>
        <taxon>Pseudomonadota</taxon>
        <taxon>Alphaproteobacteria</taxon>
        <taxon>Sphingomonadales</taxon>
        <taxon>Sphingomonadaceae</taxon>
        <taxon>Sphingorhabdus</taxon>
    </lineage>
</organism>
<sequence length="507" mass="58491">MTILVPVFGDQLSLNISSLRGQDKRRSVVLLVEVHQEALYVKHHKAKLVYIFSAMRHHAELLRSEGWDVDYVTLDDPENSGSFTGELARAIERHSPHQICATEAGEWRVKEMLVSWQDRFDVPVTLRSDDRFLASHSEFEAWAKGRKQLRMEFFYRDMRRKSGLLMDGNEPVGGQWNFDIENRKRANRDNTIPRPLHFPPDKITREVMELVETYFGDHIGSTKSFGFAVTRGDALNQQAHFLNHALAHFGDYQDAMLSDEPFLWHSILSPYINSGLIDPIELCKQVERCYRNGNVPINAAEGFIRQIIGWREYVRGIYWMAGPDYVRRNELGATRSLPDFYWTGQTDMHCLSQAIGQTLEHAYAHHIQRLMITGNFALLIGANPQEVHEWYLAVYADAYEWVELPNTLGMSQFADGGMLASKPYAASGAYINRMSDYCRACRYEVKSKTGPDACPFNALYWDFIGRNEEKLRSNPRMAMPYKNWDRMSPEDQSALRRQARKFVETLG</sequence>
<evidence type="ECO:0000313" key="2">
    <source>
        <dbReference type="Proteomes" id="UP000320160"/>
    </source>
</evidence>
<gene>
    <name evidence="1" type="ORF">FOM92_13105</name>
</gene>
<reference evidence="1 2" key="1">
    <citation type="submission" date="2019-07" db="EMBL/GenBank/DDBJ databases">
        <authorList>
            <person name="Park M."/>
        </authorList>
    </citation>
    <scope>NUCLEOTIDE SEQUENCE [LARGE SCALE GENOMIC DNA]</scope>
    <source>
        <strain evidence="1 2">KCTC32445</strain>
    </source>
</reference>
<dbReference type="Gene3D" id="1.10.579.10">
    <property type="entry name" value="DNA Cyclobutane Dipyrimidine Photolyase, subunit A, domain 3"/>
    <property type="match status" value="1"/>
</dbReference>
<dbReference type="EMBL" id="VKKU01000002">
    <property type="protein sequence ID" value="TSB02065.1"/>
    <property type="molecule type" value="Genomic_DNA"/>
</dbReference>
<dbReference type="InterPro" id="IPR052551">
    <property type="entry name" value="UV-DNA_repair_photolyase"/>
</dbReference>
<dbReference type="Gene3D" id="1.10.10.1710">
    <property type="entry name" value="Deoxyribodipyrimidine photolyase-related"/>
    <property type="match status" value="1"/>
</dbReference>
<dbReference type="PANTHER" id="PTHR38657">
    <property type="entry name" value="SLR1343 PROTEIN"/>
    <property type="match status" value="1"/>
</dbReference>
<evidence type="ECO:0000313" key="1">
    <source>
        <dbReference type="EMBL" id="TSB02065.1"/>
    </source>
</evidence>
<dbReference type="PANTHER" id="PTHR38657:SF1">
    <property type="entry name" value="SLR1343 PROTEIN"/>
    <property type="match status" value="1"/>
</dbReference>
<dbReference type="Gene3D" id="3.40.50.620">
    <property type="entry name" value="HUPs"/>
    <property type="match status" value="1"/>
</dbReference>
<dbReference type="OrthoDB" id="5288100at2"/>